<dbReference type="InterPro" id="IPR005950">
    <property type="entry name" value="ModA"/>
</dbReference>
<evidence type="ECO:0000256" key="7">
    <source>
        <dbReference type="SAM" id="MobiDB-lite"/>
    </source>
</evidence>
<keyword evidence="10" id="KW-1185">Reference proteome</keyword>
<comment type="subunit">
    <text evidence="5">The complex is composed of two ATP-binding proteins (ModC), two transmembrane proteins (ModB) and a solute-binding protein (ModA).</text>
</comment>
<dbReference type="NCBIfam" id="TIGR01256">
    <property type="entry name" value="modA"/>
    <property type="match status" value="1"/>
</dbReference>
<dbReference type="RefSeq" id="WP_008219171.1">
    <property type="nucleotide sequence ID" value="NZ_BAFK01000004.1"/>
</dbReference>
<dbReference type="PANTHER" id="PTHR30632">
    <property type="entry name" value="MOLYBDATE-BINDING PERIPLASMIC PROTEIN"/>
    <property type="match status" value="1"/>
</dbReference>
<evidence type="ECO:0000313" key="9">
    <source>
        <dbReference type="EMBL" id="GAB57934.1"/>
    </source>
</evidence>
<keyword evidence="2 6" id="KW-0500">Molybdenum</keyword>
<evidence type="ECO:0000256" key="6">
    <source>
        <dbReference type="PIRSR" id="PIRSR004846-1"/>
    </source>
</evidence>
<dbReference type="STRING" id="562729.RNAN_0905"/>
<dbReference type="GO" id="GO:0046872">
    <property type="term" value="F:metal ion binding"/>
    <property type="evidence" value="ECO:0007669"/>
    <property type="project" value="UniProtKB-KW"/>
</dbReference>
<evidence type="ECO:0000256" key="1">
    <source>
        <dbReference type="ARBA" id="ARBA00009175"/>
    </source>
</evidence>
<reference evidence="9 10" key="1">
    <citation type="journal article" date="2012" name="J. Bacteriol.">
        <title>Genome Sequence of the Protease-Producing Bacterium Rheinheimera nanhaiensis E407-8T, Isolated from Deep-Sea Sediment of the South China Sea.</title>
        <authorList>
            <person name="Zhang X.-Y."/>
            <person name="Zhang Y.-J."/>
            <person name="Qin Q.-L."/>
            <person name="Xie B.-B."/>
            <person name="Chen X.-L."/>
            <person name="Zhou B.-C."/>
            <person name="Zhang Y.-Z."/>
        </authorList>
    </citation>
    <scope>NUCLEOTIDE SEQUENCE [LARGE SCALE GENOMIC DNA]</scope>
    <source>
        <strain evidence="9 10">E407-8</strain>
    </source>
</reference>
<evidence type="ECO:0000256" key="8">
    <source>
        <dbReference type="SAM" id="SignalP"/>
    </source>
</evidence>
<comment type="caution">
    <text evidence="9">The sequence shown here is derived from an EMBL/GenBank/DDBJ whole genome shotgun (WGS) entry which is preliminary data.</text>
</comment>
<dbReference type="GO" id="GO:0015689">
    <property type="term" value="P:molybdate ion transport"/>
    <property type="evidence" value="ECO:0007669"/>
    <property type="project" value="InterPro"/>
</dbReference>
<accession>I1DV56</accession>
<feature type="binding site" evidence="6">
    <location>
        <position position="163"/>
    </location>
    <ligand>
        <name>molybdate</name>
        <dbReference type="ChEBI" id="CHEBI:36264"/>
    </ligand>
</feature>
<organism evidence="9 10">
    <name type="scientific">Rheinheimera nanhaiensis E407-8</name>
    <dbReference type="NCBI Taxonomy" id="562729"/>
    <lineage>
        <taxon>Bacteria</taxon>
        <taxon>Pseudomonadati</taxon>
        <taxon>Pseudomonadota</taxon>
        <taxon>Gammaproteobacteria</taxon>
        <taxon>Chromatiales</taxon>
        <taxon>Chromatiaceae</taxon>
        <taxon>Rheinheimera</taxon>
    </lineage>
</organism>
<dbReference type="PIRSF" id="PIRSF004846">
    <property type="entry name" value="ModA"/>
    <property type="match status" value="1"/>
</dbReference>
<comment type="similarity">
    <text evidence="1">Belongs to the bacterial solute-binding protein ModA family.</text>
</comment>
<name>I1DV56_9GAMM</name>
<dbReference type="GO" id="GO:0030973">
    <property type="term" value="F:molybdate ion binding"/>
    <property type="evidence" value="ECO:0007669"/>
    <property type="project" value="InterPro"/>
</dbReference>
<dbReference type="OrthoDB" id="9785015at2"/>
<dbReference type="CDD" id="cd13539">
    <property type="entry name" value="PBP2_AvModA"/>
    <property type="match status" value="1"/>
</dbReference>
<dbReference type="AlphaFoldDB" id="I1DV56"/>
<dbReference type="SUPFAM" id="SSF53850">
    <property type="entry name" value="Periplasmic binding protein-like II"/>
    <property type="match status" value="1"/>
</dbReference>
<dbReference type="EMBL" id="BAFK01000004">
    <property type="protein sequence ID" value="GAB57934.1"/>
    <property type="molecule type" value="Genomic_DNA"/>
</dbReference>
<evidence type="ECO:0000256" key="3">
    <source>
        <dbReference type="ARBA" id="ARBA00022723"/>
    </source>
</evidence>
<gene>
    <name evidence="9" type="primary">modA</name>
    <name evidence="9" type="ORF">RNAN_0905</name>
</gene>
<protein>
    <submittedName>
        <fullName evidence="9">Molybdate transport system substrate-binding protein</fullName>
    </submittedName>
</protein>
<keyword evidence="3 6" id="KW-0479">Metal-binding</keyword>
<evidence type="ECO:0000256" key="5">
    <source>
        <dbReference type="ARBA" id="ARBA00062515"/>
    </source>
</evidence>
<dbReference type="InterPro" id="IPR050682">
    <property type="entry name" value="ModA/WtpA"/>
</dbReference>
<feature type="signal peptide" evidence="8">
    <location>
        <begin position="1"/>
        <end position="18"/>
    </location>
</feature>
<feature type="compositionally biased region" description="Basic and acidic residues" evidence="7">
    <location>
        <begin position="248"/>
        <end position="260"/>
    </location>
</feature>
<dbReference type="InterPro" id="IPR044084">
    <property type="entry name" value="AvModA-like_subst-bd"/>
</dbReference>
<sequence length="269" mass="29251">MRQLLLILSFICSLTADAGDKLTIAAASDLRYAMADIVSLFQQQTQLDVRVIYGASGKLSTQIRHGAPYDMFFSADISFAQQLYQDGLAATAPQSYALGHLVLWSPQQNMAGITLNQLSDLSFNRLAIAQPAHAPYGQRAKQALQAAGVWQALEAKIVYGENIAQTAQLAQSGGADIAIIALSLARFPELASQGYQPIPTERHQPLQQAYVITRRGADNTAARQFAAFIATPAVLDIMQRFGFEKPGFEQGRFEQPDIKKPGLAQPEAQ</sequence>
<feature type="chain" id="PRO_5003638613" evidence="8">
    <location>
        <begin position="19"/>
        <end position="269"/>
    </location>
</feature>
<dbReference type="GO" id="GO:1901359">
    <property type="term" value="F:tungstate binding"/>
    <property type="evidence" value="ECO:0007669"/>
    <property type="project" value="UniProtKB-ARBA"/>
</dbReference>
<dbReference type="PANTHER" id="PTHR30632:SF14">
    <property type="entry name" value="TUNGSTATE_MOLYBDATE_CHROMATE-BINDING PROTEIN MODA"/>
    <property type="match status" value="1"/>
</dbReference>
<evidence type="ECO:0000256" key="2">
    <source>
        <dbReference type="ARBA" id="ARBA00022505"/>
    </source>
</evidence>
<keyword evidence="4 8" id="KW-0732">Signal</keyword>
<proteinExistence type="inferred from homology"/>
<dbReference type="FunFam" id="3.40.190.10:FF:000035">
    <property type="entry name" value="Molybdate ABC transporter substrate-binding protein"/>
    <property type="match status" value="1"/>
</dbReference>
<dbReference type="Gene3D" id="3.40.190.10">
    <property type="entry name" value="Periplasmic binding protein-like II"/>
    <property type="match status" value="2"/>
</dbReference>
<evidence type="ECO:0000313" key="10">
    <source>
        <dbReference type="Proteomes" id="UP000004374"/>
    </source>
</evidence>
<feature type="binding site" evidence="6">
    <location>
        <position position="56"/>
    </location>
    <ligand>
        <name>molybdate</name>
        <dbReference type="ChEBI" id="CHEBI:36264"/>
    </ligand>
</feature>
<dbReference type="Pfam" id="PF13531">
    <property type="entry name" value="SBP_bac_11"/>
    <property type="match status" value="1"/>
</dbReference>
<dbReference type="Proteomes" id="UP000004374">
    <property type="component" value="Unassembled WGS sequence"/>
</dbReference>
<evidence type="ECO:0000256" key="4">
    <source>
        <dbReference type="ARBA" id="ARBA00022729"/>
    </source>
</evidence>
<feature type="region of interest" description="Disordered" evidence="7">
    <location>
        <begin position="248"/>
        <end position="269"/>
    </location>
</feature>